<organism evidence="2 3">
    <name type="scientific">Pogonophryne albipinna</name>
    <dbReference type="NCBI Taxonomy" id="1090488"/>
    <lineage>
        <taxon>Eukaryota</taxon>
        <taxon>Metazoa</taxon>
        <taxon>Chordata</taxon>
        <taxon>Craniata</taxon>
        <taxon>Vertebrata</taxon>
        <taxon>Euteleostomi</taxon>
        <taxon>Actinopterygii</taxon>
        <taxon>Neopterygii</taxon>
        <taxon>Teleostei</taxon>
        <taxon>Neoteleostei</taxon>
        <taxon>Acanthomorphata</taxon>
        <taxon>Eupercaria</taxon>
        <taxon>Perciformes</taxon>
        <taxon>Notothenioidei</taxon>
        <taxon>Pogonophryne</taxon>
    </lineage>
</organism>
<dbReference type="AlphaFoldDB" id="A0AAD6BB62"/>
<reference evidence="2" key="1">
    <citation type="submission" date="2022-11" db="EMBL/GenBank/DDBJ databases">
        <title>Chromosome-level genome of Pogonophryne albipinna.</title>
        <authorList>
            <person name="Jo E."/>
        </authorList>
    </citation>
    <scope>NUCLEOTIDE SEQUENCE</scope>
    <source>
        <strain evidence="2">SGF0006</strain>
        <tissue evidence="2">Muscle</tissue>
    </source>
</reference>
<evidence type="ECO:0000313" key="3">
    <source>
        <dbReference type="Proteomes" id="UP001219934"/>
    </source>
</evidence>
<proteinExistence type="predicted"/>
<keyword evidence="3" id="KW-1185">Reference proteome</keyword>
<comment type="caution">
    <text evidence="2">The sequence shown here is derived from an EMBL/GenBank/DDBJ whole genome shotgun (WGS) entry which is preliminary data.</text>
</comment>
<feature type="region of interest" description="Disordered" evidence="1">
    <location>
        <begin position="18"/>
        <end position="61"/>
    </location>
</feature>
<protein>
    <submittedName>
        <fullName evidence="2">Uncharacterized protein</fullName>
    </submittedName>
</protein>
<accession>A0AAD6BB62</accession>
<name>A0AAD6BB62_9TELE</name>
<sequence>MSDTLEKLTEIYDVQIYGGKQKGSGGDGKTGKEKWGDPEGEGRVNRSSPCMPGTPALPSCSTTGQAAERLEQGEEQLQALVNMTPIKLWTSDSRSTASAQLSYTG</sequence>
<dbReference type="Proteomes" id="UP001219934">
    <property type="component" value="Unassembled WGS sequence"/>
</dbReference>
<evidence type="ECO:0000313" key="2">
    <source>
        <dbReference type="EMBL" id="KAJ4939655.1"/>
    </source>
</evidence>
<evidence type="ECO:0000256" key="1">
    <source>
        <dbReference type="SAM" id="MobiDB-lite"/>
    </source>
</evidence>
<dbReference type="EMBL" id="JAPTMU010000008">
    <property type="protein sequence ID" value="KAJ4939655.1"/>
    <property type="molecule type" value="Genomic_DNA"/>
</dbReference>
<feature type="compositionally biased region" description="Basic and acidic residues" evidence="1">
    <location>
        <begin position="29"/>
        <end position="44"/>
    </location>
</feature>
<gene>
    <name evidence="2" type="ORF">JOQ06_029098</name>
</gene>